<name>A0A8T5V102_9EURY</name>
<organism evidence="1 2">
    <name type="scientific">Methanobacterium spitsbergense</name>
    <dbReference type="NCBI Taxonomy" id="2874285"/>
    <lineage>
        <taxon>Archaea</taxon>
        <taxon>Methanobacteriati</taxon>
        <taxon>Methanobacteriota</taxon>
        <taxon>Methanomada group</taxon>
        <taxon>Methanobacteria</taxon>
        <taxon>Methanobacteriales</taxon>
        <taxon>Methanobacteriaceae</taxon>
        <taxon>Methanobacterium</taxon>
    </lineage>
</organism>
<dbReference type="NCBIfam" id="TIGR01687">
    <property type="entry name" value="moaD_arch"/>
    <property type="match status" value="1"/>
</dbReference>
<dbReference type="InterPro" id="IPR010038">
    <property type="entry name" value="MoaD_arc-typ"/>
</dbReference>
<dbReference type="Proteomes" id="UP000825933">
    <property type="component" value="Unassembled WGS sequence"/>
</dbReference>
<dbReference type="InterPro" id="IPR052045">
    <property type="entry name" value="Sulfur_Carrier/Prot_Modifier"/>
</dbReference>
<gene>
    <name evidence="1" type="ORF">K8N75_04905</name>
</gene>
<evidence type="ECO:0000313" key="2">
    <source>
        <dbReference type="Proteomes" id="UP000825933"/>
    </source>
</evidence>
<sequence>MQLIEIKFLTRFIDITGEKNIKIEDVPDIKTLVEFLCKKYDESFKEVLFDENGNLRDYLKVMINGEDIRDINGLDTPLKDGDQIVMFQTIAGG</sequence>
<dbReference type="InterPro" id="IPR003749">
    <property type="entry name" value="ThiS/MoaD-like"/>
</dbReference>
<dbReference type="AlphaFoldDB" id="A0A8T5V102"/>
<dbReference type="PANTHER" id="PTHR38031:SF1">
    <property type="entry name" value="SULFUR CARRIER PROTEIN CYSO"/>
    <property type="match status" value="1"/>
</dbReference>
<proteinExistence type="predicted"/>
<protein>
    <submittedName>
        <fullName evidence="1">MoaD/ThiS family protein</fullName>
    </submittedName>
</protein>
<dbReference type="Pfam" id="PF02597">
    <property type="entry name" value="ThiS"/>
    <property type="match status" value="1"/>
</dbReference>
<keyword evidence="2" id="KW-1185">Reference proteome</keyword>
<dbReference type="EMBL" id="JAIOUQ010000004">
    <property type="protein sequence ID" value="MBZ2165375.1"/>
    <property type="molecule type" value="Genomic_DNA"/>
</dbReference>
<dbReference type="SUPFAM" id="SSF54285">
    <property type="entry name" value="MoaD/ThiS"/>
    <property type="match status" value="1"/>
</dbReference>
<accession>A0A8T5V102</accession>
<dbReference type="PANTHER" id="PTHR38031">
    <property type="entry name" value="SULFUR CARRIER PROTEIN SLR0821-RELATED"/>
    <property type="match status" value="1"/>
</dbReference>
<dbReference type="InterPro" id="IPR016155">
    <property type="entry name" value="Mopterin_synth/thiamin_S_b"/>
</dbReference>
<dbReference type="Gene3D" id="3.10.20.30">
    <property type="match status" value="1"/>
</dbReference>
<reference evidence="2" key="1">
    <citation type="journal article" date="2022" name="Microbiol. Resour. Announc.">
        <title>Draft Genome Sequence of a Methanogenic Archaeon from West Spitsbergen Permafrost.</title>
        <authorList>
            <person name="Trubitsyn V."/>
            <person name="Rivkina E."/>
            <person name="Shcherbakova V."/>
        </authorList>
    </citation>
    <scope>NUCLEOTIDE SEQUENCE [LARGE SCALE GENOMIC DNA]</scope>
    <source>
        <strain evidence="2">VT</strain>
    </source>
</reference>
<comment type="caution">
    <text evidence="1">The sequence shown here is derived from an EMBL/GenBank/DDBJ whole genome shotgun (WGS) entry which is preliminary data.</text>
</comment>
<evidence type="ECO:0000313" key="1">
    <source>
        <dbReference type="EMBL" id="MBZ2165375.1"/>
    </source>
</evidence>
<dbReference type="InterPro" id="IPR012675">
    <property type="entry name" value="Beta-grasp_dom_sf"/>
</dbReference>
<dbReference type="CDD" id="cd17040">
    <property type="entry name" value="Ubl_MoaD_like"/>
    <property type="match status" value="1"/>
</dbReference>